<dbReference type="PANTHER" id="PTHR43214">
    <property type="entry name" value="TWO-COMPONENT RESPONSE REGULATOR"/>
    <property type="match status" value="1"/>
</dbReference>
<dbReference type="SMART" id="SM00448">
    <property type="entry name" value="REC"/>
    <property type="match status" value="1"/>
</dbReference>
<keyword evidence="2" id="KW-0805">Transcription regulation</keyword>
<reference evidence="8 9" key="1">
    <citation type="submission" date="2020-07" db="EMBL/GenBank/DDBJ databases">
        <title>Sequencing the genomes of 1000 actinobacteria strains.</title>
        <authorList>
            <person name="Klenk H.-P."/>
        </authorList>
    </citation>
    <scope>NUCLEOTIDE SEQUENCE [LARGE SCALE GENOMIC DNA]</scope>
    <source>
        <strain evidence="8 9">DSM 40398</strain>
    </source>
</reference>
<dbReference type="GO" id="GO:0000160">
    <property type="term" value="P:phosphorelay signal transduction system"/>
    <property type="evidence" value="ECO:0007669"/>
    <property type="project" value="InterPro"/>
</dbReference>
<dbReference type="CDD" id="cd06170">
    <property type="entry name" value="LuxR_C_like"/>
    <property type="match status" value="1"/>
</dbReference>
<dbReference type="PROSITE" id="PS50043">
    <property type="entry name" value="HTH_LUXR_2"/>
    <property type="match status" value="1"/>
</dbReference>
<evidence type="ECO:0000256" key="1">
    <source>
        <dbReference type="ARBA" id="ARBA00022553"/>
    </source>
</evidence>
<dbReference type="InterPro" id="IPR000792">
    <property type="entry name" value="Tscrpt_reg_LuxR_C"/>
</dbReference>
<dbReference type="Proteomes" id="UP000529783">
    <property type="component" value="Unassembled WGS sequence"/>
</dbReference>
<dbReference type="EMBL" id="JACCBA010000001">
    <property type="protein sequence ID" value="NYD44574.1"/>
    <property type="molecule type" value="Genomic_DNA"/>
</dbReference>
<dbReference type="Gene3D" id="3.40.50.2300">
    <property type="match status" value="1"/>
</dbReference>
<comment type="caution">
    <text evidence="8">The sequence shown here is derived from an EMBL/GenBank/DDBJ whole genome shotgun (WGS) entry which is preliminary data.</text>
</comment>
<organism evidence="8 9">
    <name type="scientific">Actinomadura luteofluorescens</name>
    <dbReference type="NCBI Taxonomy" id="46163"/>
    <lineage>
        <taxon>Bacteria</taxon>
        <taxon>Bacillati</taxon>
        <taxon>Actinomycetota</taxon>
        <taxon>Actinomycetes</taxon>
        <taxon>Streptosporangiales</taxon>
        <taxon>Thermomonosporaceae</taxon>
        <taxon>Actinomadura</taxon>
    </lineage>
</organism>
<dbReference type="SMART" id="SM00421">
    <property type="entry name" value="HTH_LUXR"/>
    <property type="match status" value="1"/>
</dbReference>
<proteinExistence type="predicted"/>
<feature type="domain" description="HTH luxR-type" evidence="6">
    <location>
        <begin position="158"/>
        <end position="223"/>
    </location>
</feature>
<evidence type="ECO:0000256" key="2">
    <source>
        <dbReference type="ARBA" id="ARBA00023015"/>
    </source>
</evidence>
<dbReference type="PRINTS" id="PR00038">
    <property type="entry name" value="HTHLUXR"/>
</dbReference>
<evidence type="ECO:0000256" key="4">
    <source>
        <dbReference type="ARBA" id="ARBA00023163"/>
    </source>
</evidence>
<evidence type="ECO:0000256" key="3">
    <source>
        <dbReference type="ARBA" id="ARBA00023125"/>
    </source>
</evidence>
<dbReference type="PROSITE" id="PS00622">
    <property type="entry name" value="HTH_LUXR_1"/>
    <property type="match status" value="1"/>
</dbReference>
<dbReference type="PROSITE" id="PS50110">
    <property type="entry name" value="RESPONSE_REGULATORY"/>
    <property type="match status" value="1"/>
</dbReference>
<evidence type="ECO:0000313" key="8">
    <source>
        <dbReference type="EMBL" id="NYD44574.1"/>
    </source>
</evidence>
<dbReference type="InterPro" id="IPR039420">
    <property type="entry name" value="WalR-like"/>
</dbReference>
<dbReference type="SUPFAM" id="SSF52172">
    <property type="entry name" value="CheY-like"/>
    <property type="match status" value="1"/>
</dbReference>
<feature type="modified residue" description="4-aspartylphosphate" evidence="5">
    <location>
        <position position="70"/>
    </location>
</feature>
<keyword evidence="9" id="KW-1185">Reference proteome</keyword>
<evidence type="ECO:0000313" key="9">
    <source>
        <dbReference type="Proteomes" id="UP000529783"/>
    </source>
</evidence>
<sequence>MADSADLTTRAAGRDREPIRVLVADDNPVVRSGLASLLGAAGITVVGEAADGERAVALTERLRPDLVLLDVRMPLLDGIGAAAPLARISRVLMLTYSDDPEIVREAVANGAAGYLVHGTYDQDDLVTAVHDVVGGGNPLSPAASAALVDAVRVAYAGDPIERFGLSAREIAIVDLVARGLSNREIAGRLFLAEKTIKNHLNRVYPKIGVSSRSGAIALWLRLRPPQDD</sequence>
<feature type="domain" description="Response regulatory" evidence="7">
    <location>
        <begin position="20"/>
        <end position="132"/>
    </location>
</feature>
<evidence type="ECO:0000259" key="7">
    <source>
        <dbReference type="PROSITE" id="PS50110"/>
    </source>
</evidence>
<dbReference type="InterPro" id="IPR001789">
    <property type="entry name" value="Sig_transdc_resp-reg_receiver"/>
</dbReference>
<protein>
    <submittedName>
        <fullName evidence="8">DNA-binding NarL/FixJ family response regulator</fullName>
    </submittedName>
</protein>
<gene>
    <name evidence="8" type="ORF">BJY14_000557</name>
</gene>
<dbReference type="CDD" id="cd17535">
    <property type="entry name" value="REC_NarL-like"/>
    <property type="match status" value="1"/>
</dbReference>
<evidence type="ECO:0000256" key="5">
    <source>
        <dbReference type="PROSITE-ProRule" id="PRU00169"/>
    </source>
</evidence>
<keyword evidence="4" id="KW-0804">Transcription</keyword>
<evidence type="ECO:0000259" key="6">
    <source>
        <dbReference type="PROSITE" id="PS50043"/>
    </source>
</evidence>
<dbReference type="GO" id="GO:0006355">
    <property type="term" value="P:regulation of DNA-templated transcription"/>
    <property type="evidence" value="ECO:0007669"/>
    <property type="project" value="InterPro"/>
</dbReference>
<keyword evidence="3 8" id="KW-0238">DNA-binding</keyword>
<dbReference type="RefSeq" id="WP_179842136.1">
    <property type="nucleotide sequence ID" value="NZ_JACCBA010000001.1"/>
</dbReference>
<dbReference type="Pfam" id="PF00072">
    <property type="entry name" value="Response_reg"/>
    <property type="match status" value="1"/>
</dbReference>
<dbReference type="InterPro" id="IPR011006">
    <property type="entry name" value="CheY-like_superfamily"/>
</dbReference>
<keyword evidence="1 5" id="KW-0597">Phosphoprotein</keyword>
<dbReference type="InterPro" id="IPR058245">
    <property type="entry name" value="NreC/VraR/RcsB-like_REC"/>
</dbReference>
<name>A0A7Y9JES7_9ACTN</name>
<accession>A0A7Y9JES7</accession>
<dbReference type="PANTHER" id="PTHR43214:SF24">
    <property type="entry name" value="TRANSCRIPTIONAL REGULATORY PROTEIN NARL-RELATED"/>
    <property type="match status" value="1"/>
</dbReference>
<dbReference type="GO" id="GO:0003677">
    <property type="term" value="F:DNA binding"/>
    <property type="evidence" value="ECO:0007669"/>
    <property type="project" value="UniProtKB-KW"/>
</dbReference>
<dbReference type="AlphaFoldDB" id="A0A7Y9JES7"/>
<dbReference type="Pfam" id="PF00196">
    <property type="entry name" value="GerE"/>
    <property type="match status" value="1"/>
</dbReference>